<feature type="region of interest" description="Disordered" evidence="1">
    <location>
        <begin position="379"/>
        <end position="459"/>
    </location>
</feature>
<dbReference type="PANTHER" id="PTHR47815:SF1">
    <property type="entry name" value="UNIVERSAL STRESS PROTEIN A FAMILY PROTEIN C25B2.10"/>
    <property type="match status" value="1"/>
</dbReference>
<feature type="compositionally biased region" description="Basic and acidic residues" evidence="1">
    <location>
        <begin position="426"/>
        <end position="435"/>
    </location>
</feature>
<gene>
    <name evidence="3" type="ORF">MBM_03733</name>
</gene>
<dbReference type="Proteomes" id="UP000006753">
    <property type="component" value="Unassembled WGS sequence"/>
</dbReference>
<proteinExistence type="predicted"/>
<dbReference type="EMBL" id="JH921434">
    <property type="protein sequence ID" value="EKD17961.1"/>
    <property type="molecule type" value="Genomic_DNA"/>
</dbReference>
<accession>K1WY47</accession>
<feature type="compositionally biased region" description="Basic and acidic residues" evidence="1">
    <location>
        <begin position="530"/>
        <end position="543"/>
    </location>
</feature>
<dbReference type="STRING" id="1072389.K1WY47"/>
<feature type="region of interest" description="Disordered" evidence="1">
    <location>
        <begin position="88"/>
        <end position="127"/>
    </location>
</feature>
<dbReference type="Gene3D" id="3.40.50.620">
    <property type="entry name" value="HUPs"/>
    <property type="match status" value="1"/>
</dbReference>
<dbReference type="Pfam" id="PF00582">
    <property type="entry name" value="Usp"/>
    <property type="match status" value="1"/>
</dbReference>
<protein>
    <submittedName>
        <fullName evidence="3">Universal stress protein</fullName>
    </submittedName>
</protein>
<keyword evidence="4" id="KW-1185">Reference proteome</keyword>
<organism evidence="3 4">
    <name type="scientific">Marssonina brunnea f. sp. multigermtubi (strain MB_m1)</name>
    <name type="common">Marssonina leaf spot fungus</name>
    <dbReference type="NCBI Taxonomy" id="1072389"/>
    <lineage>
        <taxon>Eukaryota</taxon>
        <taxon>Fungi</taxon>
        <taxon>Dikarya</taxon>
        <taxon>Ascomycota</taxon>
        <taxon>Pezizomycotina</taxon>
        <taxon>Leotiomycetes</taxon>
        <taxon>Helotiales</taxon>
        <taxon>Drepanopezizaceae</taxon>
        <taxon>Drepanopeziza</taxon>
    </lineage>
</organism>
<dbReference type="SUPFAM" id="SSF52402">
    <property type="entry name" value="Adenine nucleotide alpha hydrolases-like"/>
    <property type="match status" value="1"/>
</dbReference>
<dbReference type="KEGG" id="mbe:MBM_03733"/>
<dbReference type="InterPro" id="IPR014729">
    <property type="entry name" value="Rossmann-like_a/b/a_fold"/>
</dbReference>
<evidence type="ECO:0000256" key="1">
    <source>
        <dbReference type="SAM" id="MobiDB-lite"/>
    </source>
</evidence>
<dbReference type="OrthoDB" id="843225at2759"/>
<feature type="region of interest" description="Disordered" evidence="1">
    <location>
        <begin position="530"/>
        <end position="576"/>
    </location>
</feature>
<evidence type="ECO:0000259" key="2">
    <source>
        <dbReference type="Pfam" id="PF00582"/>
    </source>
</evidence>
<feature type="compositionally biased region" description="Polar residues" evidence="1">
    <location>
        <begin position="395"/>
        <end position="415"/>
    </location>
</feature>
<dbReference type="eggNOG" id="ENOG502RYEB">
    <property type="taxonomic scope" value="Eukaryota"/>
</dbReference>
<dbReference type="PANTHER" id="PTHR47815">
    <property type="entry name" value="UNIVERSAL STRESS PROTEIN A FAMILY PROTEIN C25B2.10"/>
    <property type="match status" value="1"/>
</dbReference>
<feature type="compositionally biased region" description="Acidic residues" evidence="1">
    <location>
        <begin position="441"/>
        <end position="453"/>
    </location>
</feature>
<feature type="region of interest" description="Disordered" evidence="1">
    <location>
        <begin position="307"/>
        <end position="326"/>
    </location>
</feature>
<feature type="compositionally biased region" description="Basic and acidic residues" evidence="1">
    <location>
        <begin position="564"/>
        <end position="576"/>
    </location>
</feature>
<reference evidence="3 4" key="1">
    <citation type="journal article" date="2012" name="BMC Genomics">
        <title>Sequencing the genome of Marssonina brunnea reveals fungus-poplar co-evolution.</title>
        <authorList>
            <person name="Zhu S."/>
            <person name="Cao Y.-Z."/>
            <person name="Jiang C."/>
            <person name="Tan B.-Y."/>
            <person name="Wang Z."/>
            <person name="Feng S."/>
            <person name="Zhang L."/>
            <person name="Su X.-H."/>
            <person name="Brejova B."/>
            <person name="Vinar T."/>
            <person name="Xu M."/>
            <person name="Wang M.-X."/>
            <person name="Zhang S.-G."/>
            <person name="Huang M.-R."/>
            <person name="Wu R."/>
            <person name="Zhou Y."/>
        </authorList>
    </citation>
    <scope>NUCLEOTIDE SEQUENCE [LARGE SCALE GENOMIC DNA]</scope>
    <source>
        <strain evidence="3 4">MB_m1</strain>
    </source>
</reference>
<evidence type="ECO:0000313" key="3">
    <source>
        <dbReference type="EMBL" id="EKD17961.1"/>
    </source>
</evidence>
<dbReference type="OMA" id="DEFEVMS"/>
<feature type="region of interest" description="Disordered" evidence="1">
    <location>
        <begin position="1"/>
        <end position="37"/>
    </location>
</feature>
<sequence length="576" mass="62764">MSSAEGSLPYAPTTTATKMRTTILSMPSPKSSPPVSPLTLPGAHFDCYSSLKSPPLDPILENVKADYTHPPASRSRVGSVSSISFNLKGGAGGGPTAAGPGADGLMKKKKKPAPRTWGERSPPPSPRFQHHVSFDNFAGGEPTAKNSISFTLNVKHTGYQRKRRSRTFMVGVDENDYSDIALSWMLEELVDDGDEVICLRVVDKDAKVVSDRNVDRKTYQEEAKRLMERIQSRNDEHRAISIVLEYSVGKVHSVFQKMIQLYEPAMLIVGTRGRSLGGFQGLMNMSNSFSKWCLQYSPIPVVVVRPTEKRTKKKKKRDADPSRQDYARILRESGLAMHEIESGSGTPEIEFTNTPDVEAHAVAAALGLPAQFDPTLKPLIFEGNSGSRNHRKTDSTASDGTSVFKSTAVTDSRPSSPGMVIKNPKVRRESADSRDSNSLSGDEESSDEEEGEFEVVSGHDLLDNGERQMKLHEMEVGEAAALAAGRKVSVGSADSDGSVTLPIRLEDESPPAVDTEDEMEKAVVKLHDRLEGDVVEAGDEKQPETTGTVKLEKKTQTQTAVGLQDEKEAMKHADTV</sequence>
<feature type="compositionally biased region" description="Low complexity" evidence="1">
    <location>
        <begin position="13"/>
        <end position="29"/>
    </location>
</feature>
<feature type="compositionally biased region" description="Basic and acidic residues" evidence="1">
    <location>
        <begin position="317"/>
        <end position="326"/>
    </location>
</feature>
<dbReference type="HOGENOM" id="CLU_018542_1_2_1"/>
<evidence type="ECO:0000313" key="4">
    <source>
        <dbReference type="Proteomes" id="UP000006753"/>
    </source>
</evidence>
<dbReference type="CDD" id="cd23659">
    <property type="entry name" value="USP_At3g01520-like"/>
    <property type="match status" value="1"/>
</dbReference>
<dbReference type="GeneID" id="18759668"/>
<feature type="domain" description="UspA" evidence="2">
    <location>
        <begin position="166"/>
        <end position="305"/>
    </location>
</feature>
<dbReference type="InParanoid" id="K1WY47"/>
<name>K1WY47_MARBU</name>
<dbReference type="InterPro" id="IPR006016">
    <property type="entry name" value="UspA"/>
</dbReference>
<dbReference type="AlphaFoldDB" id="K1WY47"/>